<organism evidence="5">
    <name type="scientific">uncultured Aureispira sp</name>
    <dbReference type="NCBI Taxonomy" id="1331704"/>
    <lineage>
        <taxon>Bacteria</taxon>
        <taxon>Pseudomonadati</taxon>
        <taxon>Bacteroidota</taxon>
        <taxon>Saprospiria</taxon>
        <taxon>Saprospirales</taxon>
        <taxon>Saprospiraceae</taxon>
        <taxon>Aureispira</taxon>
        <taxon>environmental samples</taxon>
    </lineage>
</organism>
<dbReference type="GO" id="GO:0006637">
    <property type="term" value="P:acyl-CoA metabolic process"/>
    <property type="evidence" value="ECO:0007669"/>
    <property type="project" value="TreeGrafter"/>
</dbReference>
<name>A0A6S6SPC5_9BACT</name>
<accession>A0A6S6SPC5</accession>
<dbReference type="InterPro" id="IPR029069">
    <property type="entry name" value="HotDog_dom_sf"/>
</dbReference>
<protein>
    <submittedName>
        <fullName evidence="5">Thioesterase superfamily protein</fullName>
    </submittedName>
</protein>
<evidence type="ECO:0000313" key="5">
    <source>
        <dbReference type="EMBL" id="CAA6812228.1"/>
    </source>
</evidence>
<dbReference type="AlphaFoldDB" id="A0A6S6SPC5"/>
<dbReference type="InterPro" id="IPR006683">
    <property type="entry name" value="Thioestr_dom"/>
</dbReference>
<gene>
    <name evidence="5" type="ORF">HELGO_WM38697</name>
</gene>
<dbReference type="Pfam" id="PF03061">
    <property type="entry name" value="4HBT"/>
    <property type="match status" value="1"/>
</dbReference>
<evidence type="ECO:0000256" key="3">
    <source>
        <dbReference type="PROSITE-ProRule" id="PRU01106"/>
    </source>
</evidence>
<dbReference type="Gene3D" id="3.10.129.10">
    <property type="entry name" value="Hotdog Thioesterase"/>
    <property type="match status" value="1"/>
</dbReference>
<comment type="similarity">
    <text evidence="1">Belongs to the acyl coenzyme A hydrolase family.</text>
</comment>
<keyword evidence="2 3" id="KW-0378">Hydrolase</keyword>
<dbReference type="SUPFAM" id="SSF54637">
    <property type="entry name" value="Thioesterase/thiol ester dehydrase-isomerase"/>
    <property type="match status" value="1"/>
</dbReference>
<evidence type="ECO:0000259" key="4">
    <source>
        <dbReference type="PROSITE" id="PS51770"/>
    </source>
</evidence>
<dbReference type="GO" id="GO:0005829">
    <property type="term" value="C:cytosol"/>
    <property type="evidence" value="ECO:0007669"/>
    <property type="project" value="TreeGrafter"/>
</dbReference>
<sequence length="174" mass="19648">MELSPKKVSESRTIMTEMIMPNDTNPIDNLMGGNLLKWMDVVAGICAGRHCESYVVTVSVDNVSFDKPIPLGDVITLECVITRAFTTSVEVYVEVFSSDIKGKNTRRCNDAYFTFVAVDDKEKRPVKVPPLLALTAEEKKRYDEALQRRQIRLIFSGRLGTEETLKLKTELLKD</sequence>
<dbReference type="CDD" id="cd03442">
    <property type="entry name" value="BFIT_BACH"/>
    <property type="match status" value="1"/>
</dbReference>
<reference evidence="5" key="1">
    <citation type="submission" date="2020-01" db="EMBL/GenBank/DDBJ databases">
        <authorList>
            <person name="Meier V. D."/>
            <person name="Meier V D."/>
        </authorList>
    </citation>
    <scope>NUCLEOTIDE SEQUENCE</scope>
    <source>
        <strain evidence="5">HLG_WM_MAG_10</strain>
    </source>
</reference>
<dbReference type="PANTHER" id="PTHR11049:SF16">
    <property type="entry name" value="PROTEIN VDLD"/>
    <property type="match status" value="1"/>
</dbReference>
<dbReference type="PROSITE" id="PS51770">
    <property type="entry name" value="HOTDOG_ACOT"/>
    <property type="match status" value="1"/>
</dbReference>
<dbReference type="InterPro" id="IPR033120">
    <property type="entry name" value="HOTDOG_ACOT"/>
</dbReference>
<dbReference type="EMBL" id="CACVAQ010000184">
    <property type="protein sequence ID" value="CAA6812228.1"/>
    <property type="molecule type" value="Genomic_DNA"/>
</dbReference>
<dbReference type="GO" id="GO:0052816">
    <property type="term" value="F:long-chain fatty acyl-CoA hydrolase activity"/>
    <property type="evidence" value="ECO:0007669"/>
    <property type="project" value="TreeGrafter"/>
</dbReference>
<evidence type="ECO:0000256" key="1">
    <source>
        <dbReference type="ARBA" id="ARBA00010458"/>
    </source>
</evidence>
<proteinExistence type="inferred from homology"/>
<dbReference type="PANTHER" id="PTHR11049">
    <property type="entry name" value="ACYL COENZYME A THIOESTER HYDROLASE"/>
    <property type="match status" value="1"/>
</dbReference>
<dbReference type="InterPro" id="IPR040170">
    <property type="entry name" value="Cytosol_ACT"/>
</dbReference>
<feature type="domain" description="HotDog ACOT-type" evidence="4">
    <location>
        <begin position="9"/>
        <end position="121"/>
    </location>
</feature>
<evidence type="ECO:0000256" key="2">
    <source>
        <dbReference type="ARBA" id="ARBA00022801"/>
    </source>
</evidence>